<keyword evidence="1" id="KW-0812">Transmembrane</keyword>
<feature type="transmembrane region" description="Helical" evidence="1">
    <location>
        <begin position="44"/>
        <end position="65"/>
    </location>
</feature>
<gene>
    <name evidence="2" type="ORF">D9O36_10600</name>
</gene>
<dbReference type="Pfam" id="PF10825">
    <property type="entry name" value="DUF2752"/>
    <property type="match status" value="1"/>
</dbReference>
<dbReference type="AlphaFoldDB" id="A0A7X3D263"/>
<dbReference type="RefSeq" id="WP_155599903.1">
    <property type="nucleotide sequence ID" value="NZ_RCNR01000016.1"/>
</dbReference>
<keyword evidence="3" id="KW-1185">Reference proteome</keyword>
<dbReference type="OrthoDB" id="9815897at2"/>
<evidence type="ECO:0000313" key="3">
    <source>
        <dbReference type="Proteomes" id="UP000540519"/>
    </source>
</evidence>
<accession>A0A7X3D263</accession>
<dbReference type="Proteomes" id="UP000540519">
    <property type="component" value="Unassembled WGS sequence"/>
</dbReference>
<feature type="transmembrane region" description="Helical" evidence="1">
    <location>
        <begin position="77"/>
        <end position="96"/>
    </location>
</feature>
<reference evidence="2 3" key="1">
    <citation type="journal article" date="2019" name="Mar. Drugs">
        <title>Comparative Genomics and CAZyme Genome Repertoires of Marine Zobellia amurskyensis KMM 3526(T) and Zobellia laminariae KMM 3676(T).</title>
        <authorList>
            <person name="Chernysheva N."/>
            <person name="Bystritskaya E."/>
            <person name="Stenkova A."/>
            <person name="Golovkin I."/>
            <person name="Nedashkovskaya O."/>
            <person name="Isaeva M."/>
        </authorList>
    </citation>
    <scope>NUCLEOTIDE SEQUENCE [LARGE SCALE GENOMIC DNA]</scope>
    <source>
        <strain evidence="2 3">KMM 3526</strain>
    </source>
</reference>
<proteinExistence type="predicted"/>
<sequence length="103" mass="11649">MPLATFLLVLEDYMLPCLNKKLFGIDCPGCGLQRSIVLFFKGDFGAAFDMYPAIFTLIPLVLFSIASQFTRFRFDTYIKVTLGILSGAIILVNYIFKMTHLTH</sequence>
<evidence type="ECO:0000256" key="1">
    <source>
        <dbReference type="SAM" id="Phobius"/>
    </source>
</evidence>
<protein>
    <submittedName>
        <fullName evidence="2">DUF2752 domain-containing protein</fullName>
    </submittedName>
</protein>
<keyword evidence="1" id="KW-0472">Membrane</keyword>
<dbReference type="InterPro" id="IPR021215">
    <property type="entry name" value="DUF2752"/>
</dbReference>
<name>A0A7X3D263_9FLAO</name>
<keyword evidence="1" id="KW-1133">Transmembrane helix</keyword>
<dbReference type="EMBL" id="RCNR01000016">
    <property type="protein sequence ID" value="MUH36290.1"/>
    <property type="molecule type" value="Genomic_DNA"/>
</dbReference>
<evidence type="ECO:0000313" key="2">
    <source>
        <dbReference type="EMBL" id="MUH36290.1"/>
    </source>
</evidence>
<comment type="caution">
    <text evidence="2">The sequence shown here is derived from an EMBL/GenBank/DDBJ whole genome shotgun (WGS) entry which is preliminary data.</text>
</comment>
<organism evidence="2 3">
    <name type="scientific">Zobellia amurskyensis</name>
    <dbReference type="NCBI Taxonomy" id="248905"/>
    <lineage>
        <taxon>Bacteria</taxon>
        <taxon>Pseudomonadati</taxon>
        <taxon>Bacteroidota</taxon>
        <taxon>Flavobacteriia</taxon>
        <taxon>Flavobacteriales</taxon>
        <taxon>Flavobacteriaceae</taxon>
        <taxon>Zobellia</taxon>
    </lineage>
</organism>